<name>A0A8T0WJ67_PANVG</name>
<sequence length="100" mass="11196">MIGSDRQAVVMSRAPARIQAEDAMDPTRRWRIGDRDAPAQEISPPCSPNDLMVDATQRQRFHNYCRRLAASVSVGRRPAVQLSSSMFQASRRRAIAGSPW</sequence>
<organism evidence="2 3">
    <name type="scientific">Panicum virgatum</name>
    <name type="common">Blackwell switchgrass</name>
    <dbReference type="NCBI Taxonomy" id="38727"/>
    <lineage>
        <taxon>Eukaryota</taxon>
        <taxon>Viridiplantae</taxon>
        <taxon>Streptophyta</taxon>
        <taxon>Embryophyta</taxon>
        <taxon>Tracheophyta</taxon>
        <taxon>Spermatophyta</taxon>
        <taxon>Magnoliopsida</taxon>
        <taxon>Liliopsida</taxon>
        <taxon>Poales</taxon>
        <taxon>Poaceae</taxon>
        <taxon>PACMAD clade</taxon>
        <taxon>Panicoideae</taxon>
        <taxon>Panicodae</taxon>
        <taxon>Paniceae</taxon>
        <taxon>Panicinae</taxon>
        <taxon>Panicum</taxon>
        <taxon>Panicum sect. Hiantes</taxon>
    </lineage>
</organism>
<dbReference type="EMBL" id="CM029038">
    <property type="protein sequence ID" value="KAG2649661.1"/>
    <property type="molecule type" value="Genomic_DNA"/>
</dbReference>
<protein>
    <submittedName>
        <fullName evidence="2">Uncharacterized protein</fullName>
    </submittedName>
</protein>
<evidence type="ECO:0000256" key="1">
    <source>
        <dbReference type="SAM" id="MobiDB-lite"/>
    </source>
</evidence>
<comment type="caution">
    <text evidence="2">The sequence shown here is derived from an EMBL/GenBank/DDBJ whole genome shotgun (WGS) entry which is preliminary data.</text>
</comment>
<feature type="region of interest" description="Disordered" evidence="1">
    <location>
        <begin position="1"/>
        <end position="29"/>
    </location>
</feature>
<accession>A0A8T0WJ67</accession>
<evidence type="ECO:0000313" key="2">
    <source>
        <dbReference type="EMBL" id="KAG2649661.1"/>
    </source>
</evidence>
<proteinExistence type="predicted"/>
<dbReference type="Proteomes" id="UP000823388">
    <property type="component" value="Chromosome 1N"/>
</dbReference>
<reference evidence="2 3" key="1">
    <citation type="submission" date="2020-05" db="EMBL/GenBank/DDBJ databases">
        <title>WGS assembly of Panicum virgatum.</title>
        <authorList>
            <person name="Lovell J.T."/>
            <person name="Jenkins J."/>
            <person name="Shu S."/>
            <person name="Juenger T.E."/>
            <person name="Schmutz J."/>
        </authorList>
    </citation>
    <scope>NUCLEOTIDE SEQUENCE [LARGE SCALE GENOMIC DNA]</scope>
    <source>
        <strain evidence="3">cv. AP13</strain>
    </source>
</reference>
<dbReference type="AlphaFoldDB" id="A0A8T0WJ67"/>
<keyword evidence="3" id="KW-1185">Reference proteome</keyword>
<gene>
    <name evidence="2" type="ORF">PVAP13_1NG123919</name>
</gene>
<evidence type="ECO:0000313" key="3">
    <source>
        <dbReference type="Proteomes" id="UP000823388"/>
    </source>
</evidence>